<accession>A0A7C5US11</accession>
<dbReference type="GO" id="GO:0005886">
    <property type="term" value="C:plasma membrane"/>
    <property type="evidence" value="ECO:0007669"/>
    <property type="project" value="InterPro"/>
</dbReference>
<dbReference type="GO" id="GO:0098552">
    <property type="term" value="C:side of membrane"/>
    <property type="evidence" value="ECO:0007669"/>
    <property type="project" value="UniProtKB-ARBA"/>
</dbReference>
<dbReference type="PRINTS" id="PR00721">
    <property type="entry name" value="STOMATIN"/>
</dbReference>
<reference evidence="5" key="1">
    <citation type="journal article" date="2020" name="mSystems">
        <title>Genome- and Community-Level Interaction Insights into Carbon Utilization and Element Cycling Functions of Hydrothermarchaeota in Hydrothermal Sediment.</title>
        <authorList>
            <person name="Zhou Z."/>
            <person name="Liu Y."/>
            <person name="Xu W."/>
            <person name="Pan J."/>
            <person name="Luo Z.H."/>
            <person name="Li M."/>
        </authorList>
    </citation>
    <scope>NUCLEOTIDE SEQUENCE [LARGE SCALE GENOMIC DNA]</scope>
    <source>
        <strain evidence="5">SpSt-1</strain>
    </source>
</reference>
<dbReference type="SMART" id="SM00244">
    <property type="entry name" value="PHB"/>
    <property type="match status" value="1"/>
</dbReference>
<evidence type="ECO:0000256" key="2">
    <source>
        <dbReference type="ARBA" id="ARBA00008164"/>
    </source>
</evidence>
<proteinExistence type="inferred from homology"/>
<keyword evidence="3" id="KW-0472">Membrane</keyword>
<dbReference type="InterPro" id="IPR001972">
    <property type="entry name" value="Stomatin_HflK_fam"/>
</dbReference>
<dbReference type="FunFam" id="3.30.479.30:FF:000004">
    <property type="entry name" value="Putative membrane protease family, stomatin"/>
    <property type="match status" value="1"/>
</dbReference>
<organism evidence="5">
    <name type="scientific">Ignisphaera aggregans</name>
    <dbReference type="NCBI Taxonomy" id="334771"/>
    <lineage>
        <taxon>Archaea</taxon>
        <taxon>Thermoproteota</taxon>
        <taxon>Thermoprotei</taxon>
        <taxon>Desulfurococcales</taxon>
        <taxon>Desulfurococcaceae</taxon>
        <taxon>Ignisphaera</taxon>
    </lineage>
</organism>
<keyword evidence="3" id="KW-0812">Transmembrane</keyword>
<evidence type="ECO:0000259" key="4">
    <source>
        <dbReference type="SMART" id="SM00244"/>
    </source>
</evidence>
<dbReference type="Gene3D" id="3.30.479.30">
    <property type="entry name" value="Band 7 domain"/>
    <property type="match status" value="1"/>
</dbReference>
<dbReference type="SUPFAM" id="SSF117892">
    <property type="entry name" value="Band 7/SPFH domain"/>
    <property type="match status" value="1"/>
</dbReference>
<dbReference type="InterPro" id="IPR036013">
    <property type="entry name" value="Band_7/SPFH_dom_sf"/>
</dbReference>
<feature type="transmembrane region" description="Helical" evidence="3">
    <location>
        <begin position="6"/>
        <end position="26"/>
    </location>
</feature>
<evidence type="ECO:0000313" key="5">
    <source>
        <dbReference type="EMBL" id="HHR95285.1"/>
    </source>
</evidence>
<feature type="domain" description="Band 7" evidence="4">
    <location>
        <begin position="24"/>
        <end position="181"/>
    </location>
</feature>
<dbReference type="Pfam" id="PF01145">
    <property type="entry name" value="Band_7"/>
    <property type="match status" value="1"/>
</dbReference>
<dbReference type="InterPro" id="IPR043202">
    <property type="entry name" value="Band-7_stomatin-like"/>
</dbReference>
<dbReference type="Gene3D" id="6.10.250.2090">
    <property type="match status" value="1"/>
</dbReference>
<comment type="caution">
    <text evidence="5">The sequence shown here is derived from an EMBL/GenBank/DDBJ whole genome shotgun (WGS) entry which is preliminary data.</text>
</comment>
<evidence type="ECO:0000256" key="3">
    <source>
        <dbReference type="SAM" id="Phobius"/>
    </source>
</evidence>
<evidence type="ECO:0000256" key="1">
    <source>
        <dbReference type="ARBA" id="ARBA00004167"/>
    </source>
</evidence>
<sequence length="272" mass="30540">MVIGPLELFGIFLLVIIVATVLSRSLRIVREWERLIILRLGKFVGIRGPGLVFLVPFVDRGLVVDMRINTIDIPKQEVITKDNVTIRIDAAVYYRVIDPEKAVLRVRDYNYAIAMLAQTTMRDVIGQLELDDVLTKRDEINRKIQNIIDSVTEPWGVKVSMVTLKAVELPEGMIRAMAHQAEAERIRRARIIEAEAERTAAKILSEAALTYESHPIALRLRELQTYVDIAKEKNVIIITESFGAKTATEAIATAFAAQKASASMSQESKEVK</sequence>
<dbReference type="EMBL" id="DRUB01000005">
    <property type="protein sequence ID" value="HHR95285.1"/>
    <property type="molecule type" value="Genomic_DNA"/>
</dbReference>
<gene>
    <name evidence="5" type="ORF">ENL47_00260</name>
</gene>
<name>A0A7C5US11_9CREN</name>
<comment type="similarity">
    <text evidence="2">Belongs to the band 7/mec-2 family.</text>
</comment>
<dbReference type="InterPro" id="IPR001107">
    <property type="entry name" value="Band_7"/>
</dbReference>
<comment type="subcellular location">
    <subcellularLocation>
        <location evidence="1">Membrane</location>
        <topology evidence="1">Single-pass membrane protein</topology>
    </subcellularLocation>
</comment>
<dbReference type="PANTHER" id="PTHR10264">
    <property type="entry name" value="BAND 7 PROTEIN-RELATED"/>
    <property type="match status" value="1"/>
</dbReference>
<dbReference type="PANTHER" id="PTHR10264:SF19">
    <property type="entry name" value="AT06885P-RELATED"/>
    <property type="match status" value="1"/>
</dbReference>
<dbReference type="CDD" id="cd08826">
    <property type="entry name" value="SPFH_eoslipins_u1"/>
    <property type="match status" value="1"/>
</dbReference>
<protein>
    <submittedName>
        <fullName evidence="5">Slipin family protein</fullName>
    </submittedName>
</protein>
<dbReference type="AlphaFoldDB" id="A0A7C5US11"/>
<keyword evidence="3" id="KW-1133">Transmembrane helix</keyword>